<reference evidence="2" key="1">
    <citation type="submission" date="2023-10" db="EMBL/GenBank/DDBJ databases">
        <authorList>
            <person name="Chen Y."/>
            <person name="Shah S."/>
            <person name="Dougan E. K."/>
            <person name="Thang M."/>
            <person name="Chan C."/>
        </authorList>
    </citation>
    <scope>NUCLEOTIDE SEQUENCE [LARGE SCALE GENOMIC DNA]</scope>
</reference>
<proteinExistence type="predicted"/>
<name>A0ABN9ULC1_9DINO</name>
<gene>
    <name evidence="2" type="ORF">PCOR1329_LOCUS48992</name>
</gene>
<accession>A0ABN9ULC1</accession>
<feature type="region of interest" description="Disordered" evidence="1">
    <location>
        <begin position="1"/>
        <end position="85"/>
    </location>
</feature>
<evidence type="ECO:0000313" key="3">
    <source>
        <dbReference type="Proteomes" id="UP001189429"/>
    </source>
</evidence>
<organism evidence="2 3">
    <name type="scientific">Prorocentrum cordatum</name>
    <dbReference type="NCBI Taxonomy" id="2364126"/>
    <lineage>
        <taxon>Eukaryota</taxon>
        <taxon>Sar</taxon>
        <taxon>Alveolata</taxon>
        <taxon>Dinophyceae</taxon>
        <taxon>Prorocentrales</taxon>
        <taxon>Prorocentraceae</taxon>
        <taxon>Prorocentrum</taxon>
    </lineage>
</organism>
<evidence type="ECO:0000256" key="1">
    <source>
        <dbReference type="SAM" id="MobiDB-lite"/>
    </source>
</evidence>
<comment type="caution">
    <text evidence="2">The sequence shown here is derived from an EMBL/GenBank/DDBJ whole genome shotgun (WGS) entry which is preliminary data.</text>
</comment>
<evidence type="ECO:0000313" key="2">
    <source>
        <dbReference type="EMBL" id="CAK0859702.1"/>
    </source>
</evidence>
<sequence>MLRHQRPHRRKVGKQRPSHVPACAIAPWAPPVQRPAQGKLEPALQRPRRRKVGKQRPSTAPALRAAPPPPAQQPPAKQGGGSSLGAKQLGELLRSMRDVVFASACPNKIRSNLRGLARGRSMSCRGWDSDGRGTQRALKLRSKEAAASAVSHWTHSPPLSDGVGPGFAFSAPALDAAASGLAKNGSAGFELDAAFVCAAGNPEDAKDKHRRIFAIVLQSERPEVNGAGIFEPLEESSCPRAARVNVLLASVRSAQLEPKSDGIDRAAAAPTAASYAAEALPEPAVFEVIEAASDERAAGALGQREAAAARVVGCLADVGSEALSIVRFPGAAVRGPSAQQSAEASSEINAADVFGLVAEASAGPGRAQPGPKGGLASHRSAPHAVQRGARRDRGCSWAAAALLPPEKKVLPWIAEAHEGDMAPASSQISVGFLESGFSLLAALPSLRRDS</sequence>
<dbReference type="Proteomes" id="UP001189429">
    <property type="component" value="Unassembled WGS sequence"/>
</dbReference>
<keyword evidence="3" id="KW-1185">Reference proteome</keyword>
<feature type="compositionally biased region" description="Basic residues" evidence="1">
    <location>
        <begin position="1"/>
        <end position="17"/>
    </location>
</feature>
<feature type="region of interest" description="Disordered" evidence="1">
    <location>
        <begin position="361"/>
        <end position="380"/>
    </location>
</feature>
<dbReference type="EMBL" id="CAUYUJ010015926">
    <property type="protein sequence ID" value="CAK0859702.1"/>
    <property type="molecule type" value="Genomic_DNA"/>
</dbReference>
<protein>
    <submittedName>
        <fullName evidence="2">Uncharacterized protein</fullName>
    </submittedName>
</protein>